<dbReference type="AlphaFoldDB" id="A0A7W9KDC2"/>
<reference evidence="3 4" key="1">
    <citation type="submission" date="2020-08" db="EMBL/GenBank/DDBJ databases">
        <title>Sequencing the genomes of 1000 actinobacteria strains.</title>
        <authorList>
            <person name="Klenk H.-P."/>
        </authorList>
    </citation>
    <scope>NUCLEOTIDE SEQUENCE [LARGE SCALE GENOMIC DNA]</scope>
    <source>
        <strain evidence="3 4">DSM 43851</strain>
    </source>
</reference>
<proteinExistence type="predicted"/>
<sequence>MRKLLTALAIAGASLTGVVAPAAHAAPQADPTAGLKQYSDTFKVQHPYDLPQSARFSTSAGPVYNAWIMKGDKPFSQGSGTGPRTEMRWGTNWSRTEHQWSADVLVDSGTEGACIMQVKGDTGGEAVYLNVHNNGSLYNSVNKTPIATGLWGKWFHLNTDFNPADGSFRVWIDGRQVLSGHYSAPASKVWYFKNGVYNTNGAKAEAHFKNITFWQK</sequence>
<evidence type="ECO:0000256" key="1">
    <source>
        <dbReference type="SAM" id="SignalP"/>
    </source>
</evidence>
<dbReference type="Pfam" id="PF08787">
    <property type="entry name" value="Alginate_lyase2"/>
    <property type="match status" value="1"/>
</dbReference>
<dbReference type="PANTHER" id="PTHR33681">
    <property type="entry name" value="BINDING PROTEIN, PUTATIVE, EXPRESSED-RELATED"/>
    <property type="match status" value="1"/>
</dbReference>
<dbReference type="PANTHER" id="PTHR33681:SF4">
    <property type="entry name" value="OS12G0171100 PROTEIN"/>
    <property type="match status" value="1"/>
</dbReference>
<comment type="caution">
    <text evidence="3">The sequence shown here is derived from an EMBL/GenBank/DDBJ whole genome shotgun (WGS) entry which is preliminary data.</text>
</comment>
<gene>
    <name evidence="3" type="ORF">BJ998_000910</name>
</gene>
<evidence type="ECO:0000313" key="4">
    <source>
        <dbReference type="Proteomes" id="UP000585638"/>
    </source>
</evidence>
<evidence type="ECO:0000259" key="2">
    <source>
        <dbReference type="Pfam" id="PF08787"/>
    </source>
</evidence>
<protein>
    <recommendedName>
        <fullName evidence="2">Alginate lyase 2 domain-containing protein</fullName>
    </recommendedName>
</protein>
<dbReference type="SUPFAM" id="SSF49899">
    <property type="entry name" value="Concanavalin A-like lectins/glucanases"/>
    <property type="match status" value="1"/>
</dbReference>
<accession>A0A7W9KDC2</accession>
<dbReference type="RefSeq" id="WP_184858731.1">
    <property type="nucleotide sequence ID" value="NZ_JACHIR010000001.1"/>
</dbReference>
<keyword evidence="4" id="KW-1185">Reference proteome</keyword>
<keyword evidence="1" id="KW-0732">Signal</keyword>
<feature type="chain" id="PRO_5030563605" description="Alginate lyase 2 domain-containing protein" evidence="1">
    <location>
        <begin position="26"/>
        <end position="216"/>
    </location>
</feature>
<organism evidence="3 4">
    <name type="scientific">Kutzneria kofuensis</name>
    <dbReference type="NCBI Taxonomy" id="103725"/>
    <lineage>
        <taxon>Bacteria</taxon>
        <taxon>Bacillati</taxon>
        <taxon>Actinomycetota</taxon>
        <taxon>Actinomycetes</taxon>
        <taxon>Pseudonocardiales</taxon>
        <taxon>Pseudonocardiaceae</taxon>
        <taxon>Kutzneria</taxon>
    </lineage>
</organism>
<dbReference type="Gene3D" id="2.60.120.200">
    <property type="match status" value="1"/>
</dbReference>
<dbReference type="InterPro" id="IPR013320">
    <property type="entry name" value="ConA-like_dom_sf"/>
</dbReference>
<evidence type="ECO:0000313" key="3">
    <source>
        <dbReference type="EMBL" id="MBB5889714.1"/>
    </source>
</evidence>
<dbReference type="Proteomes" id="UP000585638">
    <property type="component" value="Unassembled WGS sequence"/>
</dbReference>
<dbReference type="EMBL" id="JACHIR010000001">
    <property type="protein sequence ID" value="MBB5889714.1"/>
    <property type="molecule type" value="Genomic_DNA"/>
</dbReference>
<feature type="signal peptide" evidence="1">
    <location>
        <begin position="1"/>
        <end position="25"/>
    </location>
</feature>
<dbReference type="InterPro" id="IPR014895">
    <property type="entry name" value="Alginate_lyase_2"/>
</dbReference>
<name>A0A7W9KDC2_9PSEU</name>
<feature type="domain" description="Alginate lyase 2" evidence="2">
    <location>
        <begin position="40"/>
        <end position="212"/>
    </location>
</feature>